<dbReference type="InterPro" id="IPR008979">
    <property type="entry name" value="Galactose-bd-like_sf"/>
</dbReference>
<dbReference type="Gene3D" id="2.60.120.260">
    <property type="entry name" value="Galactose-binding domain-like"/>
    <property type="match status" value="1"/>
</dbReference>
<accession>A0A1B6EUG1</accession>
<dbReference type="EMBL" id="GECZ01028173">
    <property type="protein sequence ID" value="JAS41596.1"/>
    <property type="molecule type" value="Transcribed_RNA"/>
</dbReference>
<gene>
    <name evidence="1" type="ORF">g.10438</name>
</gene>
<organism evidence="1">
    <name type="scientific">Cuerna arida</name>
    <dbReference type="NCBI Taxonomy" id="1464854"/>
    <lineage>
        <taxon>Eukaryota</taxon>
        <taxon>Metazoa</taxon>
        <taxon>Ecdysozoa</taxon>
        <taxon>Arthropoda</taxon>
        <taxon>Hexapoda</taxon>
        <taxon>Insecta</taxon>
        <taxon>Pterygota</taxon>
        <taxon>Neoptera</taxon>
        <taxon>Paraneoptera</taxon>
        <taxon>Hemiptera</taxon>
        <taxon>Auchenorrhyncha</taxon>
        <taxon>Membracoidea</taxon>
        <taxon>Cicadellidae</taxon>
        <taxon>Cicadellinae</taxon>
        <taxon>Proconiini</taxon>
        <taxon>Cuerna</taxon>
    </lineage>
</organism>
<protein>
    <submittedName>
        <fullName evidence="1">Uncharacterized protein</fullName>
    </submittedName>
</protein>
<name>A0A1B6EUG1_9HEMI</name>
<dbReference type="Pfam" id="PF22633">
    <property type="entry name" value="F5_F8_type_C_2"/>
    <property type="match status" value="1"/>
</dbReference>
<dbReference type="SUPFAM" id="SSF49785">
    <property type="entry name" value="Galactose-binding domain-like"/>
    <property type="match status" value="1"/>
</dbReference>
<reference evidence="1" key="1">
    <citation type="submission" date="2015-11" db="EMBL/GenBank/DDBJ databases">
        <title>De novo transcriptome assembly of four potential Pierce s Disease insect vectors from Arizona vineyards.</title>
        <authorList>
            <person name="Tassone E.E."/>
        </authorList>
    </citation>
    <scope>NUCLEOTIDE SEQUENCE</scope>
</reference>
<proteinExistence type="predicted"/>
<dbReference type="AlphaFoldDB" id="A0A1B6EUG1"/>
<sequence length="129" mass="14831">MKNIRDCRVSSVLNKDVKMYGKKYLFDDSEETCWSSDQGSPQWVEVVFKEDCTVSSVTIQFQGGFVGRNCRLDIQKSDCGEVSVPFYPEDINTHQKFLIEPTSAKKVRVVFEDSTDFFGRIVIYSLQFS</sequence>
<evidence type="ECO:0000313" key="1">
    <source>
        <dbReference type="EMBL" id="JAS41596.1"/>
    </source>
</evidence>